<dbReference type="EMBL" id="JBHULD010000014">
    <property type="protein sequence ID" value="MFD2554616.1"/>
    <property type="molecule type" value="Genomic_DNA"/>
</dbReference>
<comment type="caution">
    <text evidence="2">The sequence shown here is derived from an EMBL/GenBank/DDBJ whole genome shotgun (WGS) entry which is preliminary data.</text>
</comment>
<keyword evidence="1" id="KW-0472">Membrane</keyword>
<evidence type="ECO:0008006" key="4">
    <source>
        <dbReference type="Google" id="ProtNLM"/>
    </source>
</evidence>
<dbReference type="Proteomes" id="UP001597440">
    <property type="component" value="Unassembled WGS sequence"/>
</dbReference>
<sequence>MLRKKHLTTTATEEMGVGPNSTQIQFRALNQPNYRLAIVMIILATIVPAVIFMAIVIHYNITNLSRGEVVSCLAVGGIISFLIVAFIFSKFLAEQFTMTFHTDYIEVQSSKTNDTFDFAHLESFQIWNNSDYSKLIIRHGHQLVKYHVGFANLIKTIPILAAEDTLDIVFSPQLGFTKHIVNRKGINIITYSA</sequence>
<accession>A0ABW5L4B6</accession>
<name>A0ABW5L4B6_9SPHI</name>
<feature type="transmembrane region" description="Helical" evidence="1">
    <location>
        <begin position="67"/>
        <end position="88"/>
    </location>
</feature>
<keyword evidence="1" id="KW-1133">Transmembrane helix</keyword>
<reference evidence="3" key="1">
    <citation type="journal article" date="2019" name="Int. J. Syst. Evol. Microbiol.">
        <title>The Global Catalogue of Microorganisms (GCM) 10K type strain sequencing project: providing services to taxonomists for standard genome sequencing and annotation.</title>
        <authorList>
            <consortium name="The Broad Institute Genomics Platform"/>
            <consortium name="The Broad Institute Genome Sequencing Center for Infectious Disease"/>
            <person name="Wu L."/>
            <person name="Ma J."/>
        </authorList>
    </citation>
    <scope>NUCLEOTIDE SEQUENCE [LARGE SCALE GENOMIC DNA]</scope>
    <source>
        <strain evidence="3">KCTC 52298</strain>
    </source>
</reference>
<organism evidence="2 3">
    <name type="scientific">Sphingobacterium tabacisoli</name>
    <dbReference type="NCBI Taxonomy" id="2044855"/>
    <lineage>
        <taxon>Bacteria</taxon>
        <taxon>Pseudomonadati</taxon>
        <taxon>Bacteroidota</taxon>
        <taxon>Sphingobacteriia</taxon>
        <taxon>Sphingobacteriales</taxon>
        <taxon>Sphingobacteriaceae</taxon>
        <taxon>Sphingobacterium</taxon>
    </lineage>
</organism>
<proteinExistence type="predicted"/>
<keyword evidence="3" id="KW-1185">Reference proteome</keyword>
<evidence type="ECO:0000256" key="1">
    <source>
        <dbReference type="SAM" id="Phobius"/>
    </source>
</evidence>
<evidence type="ECO:0000313" key="2">
    <source>
        <dbReference type="EMBL" id="MFD2554616.1"/>
    </source>
</evidence>
<dbReference type="RefSeq" id="WP_210353021.1">
    <property type="nucleotide sequence ID" value="NZ_JAEQMU010000001.1"/>
</dbReference>
<keyword evidence="1" id="KW-0812">Transmembrane</keyword>
<evidence type="ECO:0000313" key="3">
    <source>
        <dbReference type="Proteomes" id="UP001597440"/>
    </source>
</evidence>
<feature type="transmembrane region" description="Helical" evidence="1">
    <location>
        <begin position="36"/>
        <end position="61"/>
    </location>
</feature>
<gene>
    <name evidence="2" type="ORF">ACFSQW_09470</name>
</gene>
<protein>
    <recommendedName>
        <fullName evidence="4">Transmembrane protein</fullName>
    </recommendedName>
</protein>